<gene>
    <name evidence="1" type="ORF">MiSe_79210</name>
</gene>
<name>A0AAV3XMH9_9CYAN</name>
<organism evidence="1 2">
    <name type="scientific">Microseira wollei NIES-4236</name>
    <dbReference type="NCBI Taxonomy" id="2530354"/>
    <lineage>
        <taxon>Bacteria</taxon>
        <taxon>Bacillati</taxon>
        <taxon>Cyanobacteriota</taxon>
        <taxon>Cyanophyceae</taxon>
        <taxon>Oscillatoriophycideae</taxon>
        <taxon>Aerosakkonematales</taxon>
        <taxon>Aerosakkonemataceae</taxon>
        <taxon>Microseira</taxon>
    </lineage>
</organism>
<reference evidence="1" key="1">
    <citation type="submission" date="2019-10" db="EMBL/GenBank/DDBJ databases">
        <title>Draft genome sequece of Microseira wollei NIES-4236.</title>
        <authorList>
            <person name="Yamaguchi H."/>
            <person name="Suzuki S."/>
            <person name="Kawachi M."/>
        </authorList>
    </citation>
    <scope>NUCLEOTIDE SEQUENCE</scope>
    <source>
        <strain evidence="1">NIES-4236</strain>
    </source>
</reference>
<dbReference type="AlphaFoldDB" id="A0AAV3XMH9"/>
<keyword evidence="2" id="KW-1185">Reference proteome</keyword>
<accession>A0AAV3XMH9</accession>
<evidence type="ECO:0000313" key="1">
    <source>
        <dbReference type="EMBL" id="GET43100.1"/>
    </source>
</evidence>
<dbReference type="EMBL" id="BLAY01000199">
    <property type="protein sequence ID" value="GET43100.1"/>
    <property type="molecule type" value="Genomic_DNA"/>
</dbReference>
<sequence>MISTIISEFEAAGWNVKPGTIINTWIVKPYPAHYKEYLLIPLKDDWVLSTNFQTHDPEHQEALTVLNRSRIKSARDRVSVLTAIAAENATNPLSNYRGKKMASFVKVSADEFINFDDIRKLTVDIKNGELNVTVWWRDGKNSEVFHNEPAKKLMTLVELYALASLRQLQPDGGED</sequence>
<comment type="caution">
    <text evidence="1">The sequence shown here is derived from an EMBL/GenBank/DDBJ whole genome shotgun (WGS) entry which is preliminary data.</text>
</comment>
<dbReference type="Proteomes" id="UP001050975">
    <property type="component" value="Unassembled WGS sequence"/>
</dbReference>
<dbReference type="RefSeq" id="WP_226591562.1">
    <property type="nucleotide sequence ID" value="NZ_BLAY01000199.1"/>
</dbReference>
<evidence type="ECO:0000313" key="2">
    <source>
        <dbReference type="Proteomes" id="UP001050975"/>
    </source>
</evidence>
<proteinExistence type="predicted"/>
<protein>
    <submittedName>
        <fullName evidence="1">Uncharacterized protein</fullName>
    </submittedName>
</protein>